<evidence type="ECO:0000313" key="3">
    <source>
        <dbReference type="Proteomes" id="UP000254889"/>
    </source>
</evidence>
<gene>
    <name evidence="2" type="ORF">DW352_17820</name>
</gene>
<dbReference type="OrthoDB" id="7926124at2"/>
<dbReference type="RefSeq" id="WP_115692601.1">
    <property type="nucleotide sequence ID" value="NZ_CP031417.1"/>
</dbReference>
<name>A0A345ZZ75_9HYPH</name>
<protein>
    <submittedName>
        <fullName evidence="2">Uncharacterized protein</fullName>
    </submittedName>
</protein>
<feature type="chain" id="PRO_5016997376" evidence="1">
    <location>
        <begin position="24"/>
        <end position="313"/>
    </location>
</feature>
<evidence type="ECO:0000256" key="1">
    <source>
        <dbReference type="SAM" id="SignalP"/>
    </source>
</evidence>
<evidence type="ECO:0000313" key="2">
    <source>
        <dbReference type="EMBL" id="AXK82222.1"/>
    </source>
</evidence>
<keyword evidence="3" id="KW-1185">Reference proteome</keyword>
<accession>A0A345ZZ75</accession>
<dbReference type="Proteomes" id="UP000254889">
    <property type="component" value="Chromosome"/>
</dbReference>
<dbReference type="EMBL" id="CP031417">
    <property type="protein sequence ID" value="AXK82222.1"/>
    <property type="molecule type" value="Genomic_DNA"/>
</dbReference>
<organism evidence="2 3">
    <name type="scientific">Pseudolabrys taiwanensis</name>
    <dbReference type="NCBI Taxonomy" id="331696"/>
    <lineage>
        <taxon>Bacteria</taxon>
        <taxon>Pseudomonadati</taxon>
        <taxon>Pseudomonadota</taxon>
        <taxon>Alphaproteobacteria</taxon>
        <taxon>Hyphomicrobiales</taxon>
        <taxon>Xanthobacteraceae</taxon>
        <taxon>Pseudolabrys</taxon>
    </lineage>
</organism>
<dbReference type="AlphaFoldDB" id="A0A345ZZ75"/>
<feature type="signal peptide" evidence="1">
    <location>
        <begin position="1"/>
        <end position="23"/>
    </location>
</feature>
<reference evidence="2 3" key="1">
    <citation type="submission" date="2018-07" db="EMBL/GenBank/DDBJ databases">
        <authorList>
            <person name="Quirk P.G."/>
            <person name="Krulwich T.A."/>
        </authorList>
    </citation>
    <scope>NUCLEOTIDE SEQUENCE [LARGE SCALE GENOMIC DNA]</scope>
    <source>
        <strain evidence="2 3">CC-BB4</strain>
    </source>
</reference>
<sequence length="313" mass="33626">MALCRSIVLLAAFFAATVLSAHAEVLYPPGSRIGLDPPGNATPSKRFPGFEDTDRKVAITILDLPGGAYSDLESAAFGSGQSALKDVKREAFPFETGMGFLISGRGEVNGVKLRKWVLLATAGIGSSVPNLTTLITVEVPEDALAVYTEEAVRKALQSVTFRPTPIDEQLGYLPFKFNDLAGFRVMQVLPEGGVILVDGPTDNISAHPYMIVGIGRGGPSDPSDRGRFARDMLSAAPVRNLEVQSAESMRVGGWPGFEIRANAQGLDGKPLKLVQWVRFSAGGFMRIIGVAPTGQWDDLFTRFRTVRDGIDTK</sequence>
<proteinExistence type="predicted"/>
<dbReference type="KEGG" id="ptaw:DW352_17820"/>
<keyword evidence="1" id="KW-0732">Signal</keyword>